<keyword evidence="1" id="KW-0472">Membrane</keyword>
<feature type="transmembrane region" description="Helical" evidence="1">
    <location>
        <begin position="136"/>
        <end position="157"/>
    </location>
</feature>
<keyword evidence="1" id="KW-0812">Transmembrane</keyword>
<feature type="transmembrane region" description="Helical" evidence="1">
    <location>
        <begin position="77"/>
        <end position="94"/>
    </location>
</feature>
<accession>A0A370GZ42</accession>
<evidence type="ECO:0000313" key="2">
    <source>
        <dbReference type="EMBL" id="RDI47924.1"/>
    </source>
</evidence>
<dbReference type="EMBL" id="QQAY01000001">
    <property type="protein sequence ID" value="RDI47924.1"/>
    <property type="molecule type" value="Genomic_DNA"/>
</dbReference>
<proteinExistence type="predicted"/>
<dbReference type="RefSeq" id="WP_114744121.1">
    <property type="nucleotide sequence ID" value="NZ_QQAY01000001.1"/>
</dbReference>
<dbReference type="Proteomes" id="UP000255326">
    <property type="component" value="Unassembled WGS sequence"/>
</dbReference>
<sequence length="171" mass="20406">MKVYDNAFNGNEWFTLIIFIGGYAVLFLLPRRFPLQDTFLYVLSGMFIGNFYDHTISIDPWNFYDVNDKSSFEFIDFISYFMYGPFAYYFVYFWDKLNAAPKHIPAYILCWSLFSMLLEYIGHLLGVYHYSKGYRIFYSFSVYPAMQGLIFLLYYFLLHEKKKNAKTGRVG</sequence>
<dbReference type="OrthoDB" id="2618234at2"/>
<keyword evidence="1" id="KW-1133">Transmembrane helix</keyword>
<comment type="caution">
    <text evidence="2">The sequence shown here is derived from an EMBL/GenBank/DDBJ whole genome shotgun (WGS) entry which is preliminary data.</text>
</comment>
<feature type="transmembrane region" description="Helical" evidence="1">
    <location>
        <begin position="12"/>
        <end position="29"/>
    </location>
</feature>
<protein>
    <submittedName>
        <fullName evidence="2">Uncharacterized protein</fullName>
    </submittedName>
</protein>
<dbReference type="AlphaFoldDB" id="A0A370GZ42"/>
<evidence type="ECO:0000313" key="3">
    <source>
        <dbReference type="Proteomes" id="UP000255326"/>
    </source>
</evidence>
<gene>
    <name evidence="2" type="ORF">DFR59_101590</name>
</gene>
<evidence type="ECO:0000256" key="1">
    <source>
        <dbReference type="SAM" id="Phobius"/>
    </source>
</evidence>
<name>A0A370GZ42_9BACI</name>
<reference evidence="2 3" key="1">
    <citation type="submission" date="2018-07" db="EMBL/GenBank/DDBJ databases">
        <title>Genomic Encyclopedia of Type Strains, Phase IV (KMG-IV): sequencing the most valuable type-strain genomes for metagenomic binning, comparative biology and taxonomic classification.</title>
        <authorList>
            <person name="Goeker M."/>
        </authorList>
    </citation>
    <scope>NUCLEOTIDE SEQUENCE [LARGE SCALE GENOMIC DNA]</scope>
    <source>
        <strain evidence="2 3">DSM 25281</strain>
    </source>
</reference>
<feature type="transmembrane region" description="Helical" evidence="1">
    <location>
        <begin position="106"/>
        <end position="130"/>
    </location>
</feature>
<keyword evidence="3" id="KW-1185">Reference proteome</keyword>
<organism evidence="2 3">
    <name type="scientific">Falsibacillus pallidus</name>
    <dbReference type="NCBI Taxonomy" id="493781"/>
    <lineage>
        <taxon>Bacteria</taxon>
        <taxon>Bacillati</taxon>
        <taxon>Bacillota</taxon>
        <taxon>Bacilli</taxon>
        <taxon>Bacillales</taxon>
        <taxon>Bacillaceae</taxon>
        <taxon>Falsibacillus</taxon>
    </lineage>
</organism>